<dbReference type="EMBL" id="FNAC01000007">
    <property type="protein sequence ID" value="SDC82737.1"/>
    <property type="molecule type" value="Genomic_DNA"/>
</dbReference>
<dbReference type="Pfam" id="PF13439">
    <property type="entry name" value="Glyco_transf_4"/>
    <property type="match status" value="1"/>
</dbReference>
<feature type="domain" description="Glycosyltransferase subfamily 4-like N-terminal" evidence="2">
    <location>
        <begin position="12"/>
        <end position="168"/>
    </location>
</feature>
<feature type="domain" description="Glycosyl transferase family 1" evidence="1">
    <location>
        <begin position="172"/>
        <end position="332"/>
    </location>
</feature>
<accession>A0A1G6PTM0</accession>
<keyword evidence="4" id="KW-1185">Reference proteome</keyword>
<name>A0A1G6PTM0_9BACT</name>
<dbReference type="Gene3D" id="3.40.50.2000">
    <property type="entry name" value="Glycogen Phosphorylase B"/>
    <property type="match status" value="2"/>
</dbReference>
<proteinExistence type="predicted"/>
<evidence type="ECO:0000259" key="1">
    <source>
        <dbReference type="Pfam" id="PF00534"/>
    </source>
</evidence>
<dbReference type="STRING" id="686796.SAMN04488104_100711"/>
<dbReference type="OrthoDB" id="9811239at2"/>
<dbReference type="PANTHER" id="PTHR12526:SF630">
    <property type="entry name" value="GLYCOSYLTRANSFERASE"/>
    <property type="match status" value="1"/>
</dbReference>
<protein>
    <submittedName>
        <fullName evidence="3">Glycosyltransferase involved in cell wall bisynthesis</fullName>
    </submittedName>
</protein>
<dbReference type="Pfam" id="PF00534">
    <property type="entry name" value="Glycos_transf_1"/>
    <property type="match status" value="1"/>
</dbReference>
<keyword evidence="3" id="KW-0808">Transferase</keyword>
<evidence type="ECO:0000259" key="2">
    <source>
        <dbReference type="Pfam" id="PF13439"/>
    </source>
</evidence>
<dbReference type="CDD" id="cd03811">
    <property type="entry name" value="GT4_GT28_WabH-like"/>
    <property type="match status" value="1"/>
</dbReference>
<dbReference type="Proteomes" id="UP000199060">
    <property type="component" value="Unassembled WGS sequence"/>
</dbReference>
<dbReference type="GO" id="GO:0016757">
    <property type="term" value="F:glycosyltransferase activity"/>
    <property type="evidence" value="ECO:0007669"/>
    <property type="project" value="InterPro"/>
</dbReference>
<evidence type="ECO:0000313" key="4">
    <source>
        <dbReference type="Proteomes" id="UP000199060"/>
    </source>
</evidence>
<reference evidence="4" key="1">
    <citation type="submission" date="2016-10" db="EMBL/GenBank/DDBJ databases">
        <authorList>
            <person name="Varghese N."/>
            <person name="Submissions S."/>
        </authorList>
    </citation>
    <scope>NUCLEOTIDE SEQUENCE [LARGE SCALE GENOMIC DNA]</scope>
    <source>
        <strain evidence="4">DSM 23095</strain>
    </source>
</reference>
<dbReference type="InterPro" id="IPR028098">
    <property type="entry name" value="Glyco_trans_4-like_N"/>
</dbReference>
<dbReference type="RefSeq" id="WP_087938329.1">
    <property type="nucleotide sequence ID" value="NZ_FNAC01000007.1"/>
</dbReference>
<dbReference type="PANTHER" id="PTHR12526">
    <property type="entry name" value="GLYCOSYLTRANSFERASE"/>
    <property type="match status" value="1"/>
</dbReference>
<dbReference type="InterPro" id="IPR001296">
    <property type="entry name" value="Glyco_trans_1"/>
</dbReference>
<sequence length="359" mass="40372">MKIARIVFELNFGGVEKVAALAAHGFQAYPDIQMQFISLGKGGKVSEDLKAREHQVWVINQTAKIPDIGLIYQLYRYFKKEKFNVVHTVGAEANFHGLLAAVMAGVRIRIGEEIGFPNHHFLYRILFRFTYLFAHQVICVSQAVMQHLNQIGELPLSKGRVLYNPVELPEVKSKKESSDNQLVFITVSRLTAIKNIRSVILALGEIIHGTDFRPKLMIVGEGEEREYLECLVGENQIEEYVSFEGYQSDVFEYLSQADVFVLPSYSEGSSLALAEAMHIGLPSVVTKIGGASEILGDSASGILIDPYYLPEIKDSMLDFLKMDFTERMEKGKRAKMQAAKFSKENYCKELLSLYNSIPV</sequence>
<organism evidence="3 4">
    <name type="scientific">Algoriphagus faecimaris</name>
    <dbReference type="NCBI Taxonomy" id="686796"/>
    <lineage>
        <taxon>Bacteria</taxon>
        <taxon>Pseudomonadati</taxon>
        <taxon>Bacteroidota</taxon>
        <taxon>Cytophagia</taxon>
        <taxon>Cytophagales</taxon>
        <taxon>Cyclobacteriaceae</taxon>
        <taxon>Algoriphagus</taxon>
    </lineage>
</organism>
<dbReference type="AlphaFoldDB" id="A0A1G6PTM0"/>
<dbReference type="SUPFAM" id="SSF53756">
    <property type="entry name" value="UDP-Glycosyltransferase/glycogen phosphorylase"/>
    <property type="match status" value="1"/>
</dbReference>
<gene>
    <name evidence="3" type="ORF">SAMN04488104_100711</name>
</gene>
<evidence type="ECO:0000313" key="3">
    <source>
        <dbReference type="EMBL" id="SDC82737.1"/>
    </source>
</evidence>